<comment type="caution">
    <text evidence="2">The sequence shown here is derived from an EMBL/GenBank/DDBJ whole genome shotgun (WGS) entry which is preliminary data.</text>
</comment>
<sequence length="143" mass="14704">MPMSATQLAALARTAEPQSMLRRFLALDAVVTGANALAYLALSGPLGRFLGADATLLLALGAFLAVYAAGVGLLAARRRPPSLGVRAVVEANLAWTVLSLVALALWLSPSTAGAVWTVLQALTVAGFAALQHIALKARQEMAA</sequence>
<evidence type="ECO:0000313" key="3">
    <source>
        <dbReference type="Proteomes" id="UP001501095"/>
    </source>
</evidence>
<protein>
    <recommendedName>
        <fullName evidence="4">Integral membrane protein</fullName>
    </recommendedName>
</protein>
<feature type="transmembrane region" description="Helical" evidence="1">
    <location>
        <begin position="87"/>
        <end position="107"/>
    </location>
</feature>
<dbReference type="Proteomes" id="UP001501095">
    <property type="component" value="Unassembled WGS sequence"/>
</dbReference>
<feature type="transmembrane region" description="Helical" evidence="1">
    <location>
        <begin position="21"/>
        <end position="42"/>
    </location>
</feature>
<dbReference type="EMBL" id="BAAATM010000003">
    <property type="protein sequence ID" value="GAA2521139.1"/>
    <property type="molecule type" value="Genomic_DNA"/>
</dbReference>
<name>A0ABN3NGM1_9ACTN</name>
<proteinExistence type="predicted"/>
<evidence type="ECO:0000313" key="2">
    <source>
        <dbReference type="EMBL" id="GAA2521139.1"/>
    </source>
</evidence>
<organism evidence="2 3">
    <name type="scientific">Streptomyces levis</name>
    <dbReference type="NCBI Taxonomy" id="285566"/>
    <lineage>
        <taxon>Bacteria</taxon>
        <taxon>Bacillati</taxon>
        <taxon>Actinomycetota</taxon>
        <taxon>Actinomycetes</taxon>
        <taxon>Kitasatosporales</taxon>
        <taxon>Streptomycetaceae</taxon>
        <taxon>Streptomyces</taxon>
    </lineage>
</organism>
<keyword evidence="1" id="KW-0812">Transmembrane</keyword>
<reference evidence="2 3" key="1">
    <citation type="journal article" date="2019" name="Int. J. Syst. Evol. Microbiol.">
        <title>The Global Catalogue of Microorganisms (GCM) 10K type strain sequencing project: providing services to taxonomists for standard genome sequencing and annotation.</title>
        <authorList>
            <consortium name="The Broad Institute Genomics Platform"/>
            <consortium name="The Broad Institute Genome Sequencing Center for Infectious Disease"/>
            <person name="Wu L."/>
            <person name="Ma J."/>
        </authorList>
    </citation>
    <scope>NUCLEOTIDE SEQUENCE [LARGE SCALE GENOMIC DNA]</scope>
    <source>
        <strain evidence="2 3">JCM 6924</strain>
    </source>
</reference>
<evidence type="ECO:0000256" key="1">
    <source>
        <dbReference type="SAM" id="Phobius"/>
    </source>
</evidence>
<accession>A0ABN3NGM1</accession>
<gene>
    <name evidence="2" type="ORF">GCM10010423_12230</name>
</gene>
<feature type="transmembrane region" description="Helical" evidence="1">
    <location>
        <begin position="54"/>
        <end position="75"/>
    </location>
</feature>
<feature type="transmembrane region" description="Helical" evidence="1">
    <location>
        <begin position="113"/>
        <end position="135"/>
    </location>
</feature>
<keyword evidence="3" id="KW-1185">Reference proteome</keyword>
<keyword evidence="1" id="KW-0472">Membrane</keyword>
<evidence type="ECO:0008006" key="4">
    <source>
        <dbReference type="Google" id="ProtNLM"/>
    </source>
</evidence>
<keyword evidence="1" id="KW-1133">Transmembrane helix</keyword>